<organism evidence="4">
    <name type="scientific">Hydatigena taeniaeformis</name>
    <name type="common">Feline tapeworm</name>
    <name type="synonym">Taenia taeniaeformis</name>
    <dbReference type="NCBI Taxonomy" id="6205"/>
    <lineage>
        <taxon>Eukaryota</taxon>
        <taxon>Metazoa</taxon>
        <taxon>Spiralia</taxon>
        <taxon>Lophotrochozoa</taxon>
        <taxon>Platyhelminthes</taxon>
        <taxon>Cestoda</taxon>
        <taxon>Eucestoda</taxon>
        <taxon>Cyclophyllidea</taxon>
        <taxon>Taeniidae</taxon>
        <taxon>Hydatigera</taxon>
    </lineage>
</organism>
<evidence type="ECO:0000313" key="3">
    <source>
        <dbReference type="Proteomes" id="UP000274429"/>
    </source>
</evidence>
<dbReference type="Proteomes" id="UP000274429">
    <property type="component" value="Unassembled WGS sequence"/>
</dbReference>
<proteinExistence type="predicted"/>
<keyword evidence="3" id="KW-1185">Reference proteome</keyword>
<dbReference type="OrthoDB" id="6280724at2759"/>
<evidence type="ECO:0000313" key="4">
    <source>
        <dbReference type="WBParaSite" id="TTAC_0000699101-mRNA-1"/>
    </source>
</evidence>
<feature type="compositionally biased region" description="Polar residues" evidence="1">
    <location>
        <begin position="158"/>
        <end position="171"/>
    </location>
</feature>
<dbReference type="AlphaFoldDB" id="A0A0R3X1C2"/>
<feature type="region of interest" description="Disordered" evidence="1">
    <location>
        <begin position="152"/>
        <end position="182"/>
    </location>
</feature>
<dbReference type="STRING" id="6205.A0A0R3X1C2"/>
<evidence type="ECO:0000256" key="1">
    <source>
        <dbReference type="SAM" id="MobiDB-lite"/>
    </source>
</evidence>
<accession>A0A0R3X1C2</accession>
<reference evidence="4" key="1">
    <citation type="submission" date="2017-02" db="UniProtKB">
        <authorList>
            <consortium name="WormBaseParasite"/>
        </authorList>
    </citation>
    <scope>IDENTIFICATION</scope>
</reference>
<protein>
    <submittedName>
        <fullName evidence="2 4">Uncharacterized protein</fullName>
    </submittedName>
</protein>
<feature type="region of interest" description="Disordered" evidence="1">
    <location>
        <begin position="26"/>
        <end position="46"/>
    </location>
</feature>
<gene>
    <name evidence="2" type="ORF">TTAC_LOCUS6976</name>
</gene>
<sequence length="382" mass="42516">MMVLFGSLAMLDDFCPRLSFTVIPTSANSPEDGEGPAVSSKKLNHQSRPSSLILARDGILTGSRSIGSEAINRGNERVNVQSPVLLENEPVELYTSSNGQNFQPPMIETSFGHDGDNLNVVQLSSATDEAVDRKHNCPRFLVLPDRSMSPLRMHDESTSVSQVMISSNSNKAARDEKGGKGTISENQALSLMSVERGISTLEESTTEFQNGDRDLQTTTTMSFSYSYISRTRRRRKVIRRTTELFHMGSNGDLERHFDNGVNSIDKDEYQTEPDLRTMQGGFEQLPVDKRVHRSVSVLPNPQLRSALGSEVTGLPGQRQQCHLPRKASLVARESINLSLQALYTPTKFGSDRAFYFSLDAENTSQVWHEDRFLEARDKAVDI</sequence>
<name>A0A0R3X1C2_HYDTA</name>
<evidence type="ECO:0000313" key="2">
    <source>
        <dbReference type="EMBL" id="VDM31269.1"/>
    </source>
</evidence>
<dbReference type="EMBL" id="UYWX01020335">
    <property type="protein sequence ID" value="VDM31269.1"/>
    <property type="molecule type" value="Genomic_DNA"/>
</dbReference>
<dbReference type="WBParaSite" id="TTAC_0000699101-mRNA-1">
    <property type="protein sequence ID" value="TTAC_0000699101-mRNA-1"/>
    <property type="gene ID" value="TTAC_0000699101"/>
</dbReference>
<reference evidence="2 3" key="2">
    <citation type="submission" date="2018-11" db="EMBL/GenBank/DDBJ databases">
        <authorList>
            <consortium name="Pathogen Informatics"/>
        </authorList>
    </citation>
    <scope>NUCLEOTIDE SEQUENCE [LARGE SCALE GENOMIC DNA]</scope>
</reference>